<name>A0A8J3KWC6_9ACTN</name>
<proteinExistence type="predicted"/>
<reference evidence="1 2" key="1">
    <citation type="submission" date="2021-01" db="EMBL/GenBank/DDBJ databases">
        <title>Whole genome shotgun sequence of Catellatospora citrea NBRC 14495.</title>
        <authorList>
            <person name="Komaki H."/>
            <person name="Tamura T."/>
        </authorList>
    </citation>
    <scope>NUCLEOTIDE SEQUENCE [LARGE SCALE GENOMIC DNA]</scope>
    <source>
        <strain evidence="1 2">NBRC 14495</strain>
    </source>
</reference>
<evidence type="ECO:0000313" key="2">
    <source>
        <dbReference type="Proteomes" id="UP000659904"/>
    </source>
</evidence>
<organism evidence="1 2">
    <name type="scientific">Catellatospora citrea</name>
    <dbReference type="NCBI Taxonomy" id="53366"/>
    <lineage>
        <taxon>Bacteria</taxon>
        <taxon>Bacillati</taxon>
        <taxon>Actinomycetota</taxon>
        <taxon>Actinomycetes</taxon>
        <taxon>Micromonosporales</taxon>
        <taxon>Micromonosporaceae</taxon>
        <taxon>Catellatospora</taxon>
    </lineage>
</organism>
<keyword evidence="2" id="KW-1185">Reference proteome</keyword>
<comment type="caution">
    <text evidence="1">The sequence shown here is derived from an EMBL/GenBank/DDBJ whole genome shotgun (WGS) entry which is preliminary data.</text>
</comment>
<dbReference type="EMBL" id="BONH01000072">
    <property type="protein sequence ID" value="GIG03145.1"/>
    <property type="molecule type" value="Genomic_DNA"/>
</dbReference>
<evidence type="ECO:0000313" key="1">
    <source>
        <dbReference type="EMBL" id="GIG03145.1"/>
    </source>
</evidence>
<accession>A0A8J3KWC6</accession>
<protein>
    <submittedName>
        <fullName evidence="1">Uncharacterized protein</fullName>
    </submittedName>
</protein>
<dbReference type="Proteomes" id="UP000659904">
    <property type="component" value="Unassembled WGS sequence"/>
</dbReference>
<dbReference type="AlphaFoldDB" id="A0A8J3KWC6"/>
<gene>
    <name evidence="1" type="ORF">Cci01nite_82380</name>
</gene>
<sequence length="96" mass="10078">MRRPATGTVAAAADVGTAIMPNPIAPIRSVVLFHFMPGSSPENVRNPLETDMDIFFTASATGRRVTPMPALPAQGRSLCAKSRQAQAADQGQRAGT</sequence>